<dbReference type="NCBIfam" id="TIGR02777">
    <property type="entry name" value="LigD_PE_dom"/>
    <property type="match status" value="1"/>
</dbReference>
<evidence type="ECO:0000256" key="9">
    <source>
        <dbReference type="ARBA" id="ARBA00022763"/>
    </source>
</evidence>
<dbReference type="InterPro" id="IPR012309">
    <property type="entry name" value="DNA_ligase_ATP-dep_C"/>
</dbReference>
<keyword evidence="10" id="KW-0378">Hydrolase</keyword>
<dbReference type="InterPro" id="IPR014146">
    <property type="entry name" value="LigD_ligase_dom"/>
</dbReference>
<dbReference type="InterPro" id="IPR052171">
    <property type="entry name" value="NHEJ_LigD"/>
</dbReference>
<evidence type="ECO:0000256" key="14">
    <source>
        <dbReference type="ARBA" id="ARBA00023125"/>
    </source>
</evidence>
<dbReference type="Pfam" id="PF01068">
    <property type="entry name" value="DNA_ligase_A_M"/>
    <property type="match status" value="1"/>
</dbReference>
<feature type="domain" description="ATP-dependent DNA ligase family profile" evidence="22">
    <location>
        <begin position="337"/>
        <end position="419"/>
    </location>
</feature>
<dbReference type="EMBL" id="FQZC01000001">
    <property type="protein sequence ID" value="SHI52968.1"/>
    <property type="molecule type" value="Genomic_DNA"/>
</dbReference>
<keyword evidence="11" id="KW-0269">Exonuclease</keyword>
<evidence type="ECO:0000256" key="21">
    <source>
        <dbReference type="SAM" id="MobiDB-lite"/>
    </source>
</evidence>
<evidence type="ECO:0000256" key="19">
    <source>
        <dbReference type="ARBA" id="ARBA00029943"/>
    </source>
</evidence>
<evidence type="ECO:0000256" key="5">
    <source>
        <dbReference type="ARBA" id="ARBA00022695"/>
    </source>
</evidence>
<evidence type="ECO:0000256" key="8">
    <source>
        <dbReference type="ARBA" id="ARBA00022741"/>
    </source>
</evidence>
<dbReference type="NCBIfam" id="NF004628">
    <property type="entry name" value="PRK05972.1"/>
    <property type="match status" value="1"/>
</dbReference>
<dbReference type="PANTHER" id="PTHR42705:SF2">
    <property type="entry name" value="BIFUNCTIONAL NON-HOMOLOGOUS END JOINING PROTEIN LIGD"/>
    <property type="match status" value="1"/>
</dbReference>
<keyword evidence="17" id="KW-0464">Manganese</keyword>
<dbReference type="SUPFAM" id="SSF56091">
    <property type="entry name" value="DNA ligase/mRNA capping enzyme, catalytic domain"/>
    <property type="match status" value="1"/>
</dbReference>
<evidence type="ECO:0000259" key="22">
    <source>
        <dbReference type="PROSITE" id="PS50160"/>
    </source>
</evidence>
<keyword evidence="5" id="KW-0548">Nucleotidyltransferase</keyword>
<evidence type="ECO:0000256" key="2">
    <source>
        <dbReference type="ARBA" id="ARBA00012727"/>
    </source>
</evidence>
<dbReference type="GO" id="GO:0016874">
    <property type="term" value="F:ligase activity"/>
    <property type="evidence" value="ECO:0007669"/>
    <property type="project" value="UniProtKB-KW"/>
</dbReference>
<protein>
    <recommendedName>
        <fullName evidence="2">DNA ligase (ATP)</fullName>
        <ecNumber evidence="2">6.5.1.1</ecNumber>
    </recommendedName>
    <alternativeName>
        <fullName evidence="19">NHEJ DNA polymerase</fullName>
    </alternativeName>
</protein>
<evidence type="ECO:0000256" key="17">
    <source>
        <dbReference type="ARBA" id="ARBA00023211"/>
    </source>
</evidence>
<evidence type="ECO:0000313" key="24">
    <source>
        <dbReference type="Proteomes" id="UP000184290"/>
    </source>
</evidence>
<evidence type="ECO:0000256" key="4">
    <source>
        <dbReference type="ARBA" id="ARBA00022679"/>
    </source>
</evidence>
<dbReference type="SUPFAM" id="SSF50249">
    <property type="entry name" value="Nucleic acid-binding proteins"/>
    <property type="match status" value="1"/>
</dbReference>
<evidence type="ECO:0000256" key="1">
    <source>
        <dbReference type="ARBA" id="ARBA00001936"/>
    </source>
</evidence>
<name>A0ABY1I317_9HYPH</name>
<dbReference type="Gene3D" id="2.40.50.140">
    <property type="entry name" value="Nucleic acid-binding proteins"/>
    <property type="match status" value="1"/>
</dbReference>
<reference evidence="23 24" key="1">
    <citation type="submission" date="2016-11" db="EMBL/GenBank/DDBJ databases">
        <authorList>
            <person name="Varghese N."/>
            <person name="Submissions S."/>
        </authorList>
    </citation>
    <scope>NUCLEOTIDE SEQUENCE [LARGE SCALE GENOMIC DNA]</scope>
    <source>
        <strain evidence="23 24">DSM 21988</strain>
    </source>
</reference>
<evidence type="ECO:0000256" key="15">
    <source>
        <dbReference type="ARBA" id="ARBA00023172"/>
    </source>
</evidence>
<feature type="region of interest" description="Disordered" evidence="21">
    <location>
        <begin position="201"/>
        <end position="232"/>
    </location>
</feature>
<dbReference type="RefSeq" id="WP_244546159.1">
    <property type="nucleotide sequence ID" value="NZ_FQZC01000001.1"/>
</dbReference>
<evidence type="ECO:0000313" key="23">
    <source>
        <dbReference type="EMBL" id="SHI52968.1"/>
    </source>
</evidence>
<proteinExistence type="predicted"/>
<dbReference type="InterPro" id="IPR014145">
    <property type="entry name" value="LigD_pol_dom"/>
</dbReference>
<dbReference type="InterPro" id="IPR033651">
    <property type="entry name" value="PaeLigD_Pol-like"/>
</dbReference>
<comment type="catalytic activity">
    <reaction evidence="20">
        <text>ATP + (deoxyribonucleotide)n-3'-hydroxyl + 5'-phospho-(deoxyribonucleotide)m = (deoxyribonucleotide)n+m + AMP + diphosphate.</text>
        <dbReference type="EC" id="6.5.1.1"/>
    </reaction>
</comment>
<evidence type="ECO:0000256" key="12">
    <source>
        <dbReference type="ARBA" id="ARBA00022840"/>
    </source>
</evidence>
<organism evidence="23 24">
    <name type="scientific">Aureimonas altamirensis DSM 21988</name>
    <dbReference type="NCBI Taxonomy" id="1121026"/>
    <lineage>
        <taxon>Bacteria</taxon>
        <taxon>Pseudomonadati</taxon>
        <taxon>Pseudomonadota</taxon>
        <taxon>Alphaproteobacteria</taxon>
        <taxon>Hyphomicrobiales</taxon>
        <taxon>Aurantimonadaceae</taxon>
        <taxon>Aureimonas</taxon>
    </lineage>
</organism>
<dbReference type="NCBIfam" id="TIGR02776">
    <property type="entry name" value="NHEJ_ligase_prk"/>
    <property type="match status" value="1"/>
</dbReference>
<keyword evidence="13" id="KW-0239">DNA-directed DNA polymerase</keyword>
<dbReference type="Gene3D" id="3.30.470.30">
    <property type="entry name" value="DNA ligase/mRNA capping enzyme"/>
    <property type="match status" value="1"/>
</dbReference>
<dbReference type="Pfam" id="PF21686">
    <property type="entry name" value="LigD_Prim-Pol"/>
    <property type="match status" value="1"/>
</dbReference>
<keyword evidence="7" id="KW-0479">Metal-binding</keyword>
<accession>A0ABY1I317</accession>
<gene>
    <name evidence="23" type="ORF">SAMN02745911_0432</name>
</gene>
<evidence type="ECO:0000256" key="13">
    <source>
        <dbReference type="ARBA" id="ARBA00022932"/>
    </source>
</evidence>
<keyword evidence="18" id="KW-0511">Multifunctional enzyme</keyword>
<keyword evidence="4" id="KW-0808">Transferase</keyword>
<dbReference type="PROSITE" id="PS50160">
    <property type="entry name" value="DNA_LIGASE_A3"/>
    <property type="match status" value="1"/>
</dbReference>
<sequence length="852" mass="93820">MSGPLQFNRPNGFEAMNDSLLSPYRKKRDFQHTSEPTGGSASADGLLFVVQKHDATRLHYDFRLEWDGVLKSWAVTRGPSLDPADKRLAVQTEDHPMDYGNFEGTIPKGQYGGGTVMLWDTGTWEPVGDAAKGFADGNLKMHLHGAKMQGLWALIRMKRRPGEKRDNWLLIKEKDDVASTSRNILRLDRSAKTGRTLHQIASGAAAGKPAAAKASARQPSARQPSARTQKQAALPAFRPVQLATLSSTAPTSDAWLHEVKYDGYRILIARGGDKVRLYTRNGKDWTDKFGDLLRHVEALPARSFLIDGEVVAFDGAGRTDFSALQEALTDGGALSCFCFDLLEHDGQDLTGKPLIERKAALESLMAGTHGSALHYSPHIVGHGGDVLAELCRKGLEGVVSKRADAPYMAGRSKAWLKSKCGRRQEFVIGGYSTSDKPGRPFSSILVGVNEGKKFVYRGRVGSGFDGTALDDLAERFASLSRKDSPFDTVPADIRRGAHYLDPVLVAEIDFAELTREGHIRHGVFKGLREDKPAKRVVEEKPMDQVKPRAKGRRKSDGKPGDIEGVRLTSPERVVFEGQGITKRDLAEYYVMVADRMLVHAGKRPLSLVRCPQGGQKACFFQKHDTGGFPPQMGHVDIREKDGENAVYLSLDGLGSILAAVQMGTMEFHIWGAHNDDVDKPDRLVFDLDPDESLGFADVRQAALEMRDRLADGGLTSFPMVTGGKGIHIVVPLVRRQDWPTLKDFARGFAEAVTRDEPDRFVATMSKARRKGRIFIDWLRNERGSTAIAPYSTRARKDAPVATPVSWDELDALSSAAAFHLGDMAARIEQADPWAEYASVRQSITRRMIETLS</sequence>
<evidence type="ECO:0000256" key="6">
    <source>
        <dbReference type="ARBA" id="ARBA00022722"/>
    </source>
</evidence>
<comment type="cofactor">
    <cofactor evidence="1">
        <name>Mn(2+)</name>
        <dbReference type="ChEBI" id="CHEBI:29035"/>
    </cofactor>
</comment>
<dbReference type="InterPro" id="IPR012340">
    <property type="entry name" value="NA-bd_OB-fold"/>
</dbReference>
<dbReference type="PANTHER" id="PTHR42705">
    <property type="entry name" value="BIFUNCTIONAL NON-HOMOLOGOUS END JOINING PROTEIN LIGD"/>
    <property type="match status" value="1"/>
</dbReference>
<dbReference type="NCBIfam" id="TIGR02778">
    <property type="entry name" value="ligD_pol"/>
    <property type="match status" value="1"/>
</dbReference>
<dbReference type="Pfam" id="PF13298">
    <property type="entry name" value="LigD_N"/>
    <property type="match status" value="1"/>
</dbReference>
<keyword evidence="8" id="KW-0547">Nucleotide-binding</keyword>
<keyword evidence="15" id="KW-0233">DNA recombination</keyword>
<keyword evidence="9" id="KW-0227">DNA damage</keyword>
<evidence type="ECO:0000256" key="16">
    <source>
        <dbReference type="ARBA" id="ARBA00023204"/>
    </source>
</evidence>
<dbReference type="InterPro" id="IPR014144">
    <property type="entry name" value="LigD_PE_domain"/>
</dbReference>
<keyword evidence="6" id="KW-0540">Nuclease</keyword>
<dbReference type="InterPro" id="IPR014143">
    <property type="entry name" value="NHEJ_ligase_prk"/>
</dbReference>
<keyword evidence="16" id="KW-0234">DNA repair</keyword>
<dbReference type="NCBIfam" id="TIGR02779">
    <property type="entry name" value="NHEJ_ligase_lig"/>
    <property type="match status" value="1"/>
</dbReference>
<dbReference type="Gene3D" id="3.30.1490.70">
    <property type="match status" value="1"/>
</dbReference>
<comment type="caution">
    <text evidence="23">The sequence shown here is derived from an EMBL/GenBank/DDBJ whole genome shotgun (WGS) entry which is preliminary data.</text>
</comment>
<dbReference type="CDD" id="cd07906">
    <property type="entry name" value="Adenylation_DNA_ligase_LigD_LigC"/>
    <property type="match status" value="1"/>
</dbReference>
<evidence type="ECO:0000256" key="3">
    <source>
        <dbReference type="ARBA" id="ARBA00022598"/>
    </source>
</evidence>
<keyword evidence="14" id="KW-0238">DNA-binding</keyword>
<dbReference type="Gene3D" id="3.90.920.10">
    <property type="entry name" value="DNA primase, PRIM domain"/>
    <property type="match status" value="1"/>
</dbReference>
<evidence type="ECO:0000256" key="10">
    <source>
        <dbReference type="ARBA" id="ARBA00022801"/>
    </source>
</evidence>
<feature type="region of interest" description="Disordered" evidence="21">
    <location>
        <begin position="538"/>
        <end position="564"/>
    </location>
</feature>
<feature type="compositionally biased region" description="Low complexity" evidence="21">
    <location>
        <begin position="201"/>
        <end position="223"/>
    </location>
</feature>
<evidence type="ECO:0000256" key="20">
    <source>
        <dbReference type="ARBA" id="ARBA00034003"/>
    </source>
</evidence>
<evidence type="ECO:0000256" key="18">
    <source>
        <dbReference type="ARBA" id="ARBA00023268"/>
    </source>
</evidence>
<dbReference type="CDD" id="cd04862">
    <property type="entry name" value="PaeLigD_Pol_like"/>
    <property type="match status" value="1"/>
</dbReference>
<dbReference type="Proteomes" id="UP000184290">
    <property type="component" value="Unassembled WGS sequence"/>
</dbReference>
<dbReference type="EC" id="6.5.1.1" evidence="2"/>
<evidence type="ECO:0000256" key="11">
    <source>
        <dbReference type="ARBA" id="ARBA00022839"/>
    </source>
</evidence>
<keyword evidence="12" id="KW-0067">ATP-binding</keyword>
<dbReference type="CDD" id="cd07971">
    <property type="entry name" value="OBF_DNA_ligase_LigD"/>
    <property type="match status" value="1"/>
</dbReference>
<keyword evidence="24" id="KW-1185">Reference proteome</keyword>
<dbReference type="InterPro" id="IPR012310">
    <property type="entry name" value="DNA_ligase_ATP-dep_cent"/>
</dbReference>
<dbReference type="Pfam" id="PF04679">
    <property type="entry name" value="DNA_ligase_A_C"/>
    <property type="match status" value="1"/>
</dbReference>
<feature type="compositionally biased region" description="Basic and acidic residues" evidence="21">
    <location>
        <begin position="554"/>
        <end position="564"/>
    </location>
</feature>
<evidence type="ECO:0000256" key="7">
    <source>
        <dbReference type="ARBA" id="ARBA00022723"/>
    </source>
</evidence>
<keyword evidence="3 23" id="KW-0436">Ligase</keyword>